<dbReference type="GO" id="GO:0009279">
    <property type="term" value="C:cell outer membrane"/>
    <property type="evidence" value="ECO:0007669"/>
    <property type="project" value="UniProtKB-SubCell"/>
</dbReference>
<evidence type="ECO:0000256" key="4">
    <source>
        <dbReference type="ARBA" id="ARBA00023139"/>
    </source>
</evidence>
<reference evidence="8" key="1">
    <citation type="journal article" date="2015" name="Nature">
        <title>Complex archaea that bridge the gap between prokaryotes and eukaryotes.</title>
        <authorList>
            <person name="Spang A."/>
            <person name="Saw J.H."/>
            <person name="Jorgensen S.L."/>
            <person name="Zaremba-Niedzwiedzka K."/>
            <person name="Martijn J."/>
            <person name="Lind A.E."/>
            <person name="van Eijk R."/>
            <person name="Schleper C."/>
            <person name="Guy L."/>
            <person name="Ettema T.J."/>
        </authorList>
    </citation>
    <scope>NUCLEOTIDE SEQUENCE</scope>
</reference>
<dbReference type="NCBIfam" id="NF047847">
    <property type="entry name" value="SS_mature_LptM"/>
    <property type="match status" value="1"/>
</dbReference>
<dbReference type="InterPro" id="IPR032831">
    <property type="entry name" value="LptM_cons"/>
</dbReference>
<dbReference type="EMBL" id="LAZR01000394">
    <property type="protein sequence ID" value="KKN70934.1"/>
    <property type="molecule type" value="Genomic_DNA"/>
</dbReference>
<dbReference type="PROSITE" id="PS51257">
    <property type="entry name" value="PROKAR_LIPOPROTEIN"/>
    <property type="match status" value="1"/>
</dbReference>
<dbReference type="Pfam" id="PF13627">
    <property type="entry name" value="LptM_cons"/>
    <property type="match status" value="1"/>
</dbReference>
<comment type="caution">
    <text evidence="8">The sequence shown here is derived from an EMBL/GenBank/DDBJ whole genome shotgun (WGS) entry which is preliminary data.</text>
</comment>
<evidence type="ECO:0000256" key="2">
    <source>
        <dbReference type="ARBA" id="ARBA00022729"/>
    </source>
</evidence>
<name>A0A0F9SVN6_9ZZZZ</name>
<evidence type="ECO:0000256" key="5">
    <source>
        <dbReference type="ARBA" id="ARBA00023237"/>
    </source>
</evidence>
<comment type="subcellular location">
    <subcellularLocation>
        <location evidence="1">Cell outer membrane</location>
        <topology evidence="1">Lipid-anchor</topology>
    </subcellularLocation>
</comment>
<evidence type="ECO:0008006" key="9">
    <source>
        <dbReference type="Google" id="ProtNLM"/>
    </source>
</evidence>
<sequence>MKHISALIFGLLVLAGCGQKGPLYLPEDTSGQPPTPAQEELIQEPTEK</sequence>
<keyword evidence="3" id="KW-0472">Membrane</keyword>
<dbReference type="AlphaFoldDB" id="A0A0F9SVN6"/>
<accession>A0A0F9SVN6</accession>
<keyword evidence="6" id="KW-0449">Lipoprotein</keyword>
<proteinExistence type="predicted"/>
<evidence type="ECO:0000256" key="3">
    <source>
        <dbReference type="ARBA" id="ARBA00023136"/>
    </source>
</evidence>
<protein>
    <recommendedName>
        <fullName evidence="9">Lipoprotein</fullName>
    </recommendedName>
</protein>
<evidence type="ECO:0000256" key="7">
    <source>
        <dbReference type="SAM" id="MobiDB-lite"/>
    </source>
</evidence>
<evidence type="ECO:0000313" key="8">
    <source>
        <dbReference type="EMBL" id="KKN70934.1"/>
    </source>
</evidence>
<keyword evidence="5" id="KW-0998">Cell outer membrane</keyword>
<keyword evidence="2" id="KW-0732">Signal</keyword>
<evidence type="ECO:0000256" key="6">
    <source>
        <dbReference type="ARBA" id="ARBA00023288"/>
    </source>
</evidence>
<keyword evidence="4" id="KW-0564">Palmitate</keyword>
<organism evidence="8">
    <name type="scientific">marine sediment metagenome</name>
    <dbReference type="NCBI Taxonomy" id="412755"/>
    <lineage>
        <taxon>unclassified sequences</taxon>
        <taxon>metagenomes</taxon>
        <taxon>ecological metagenomes</taxon>
    </lineage>
</organism>
<evidence type="ECO:0000256" key="1">
    <source>
        <dbReference type="ARBA" id="ARBA00004459"/>
    </source>
</evidence>
<gene>
    <name evidence="8" type="ORF">LCGC14_0426250</name>
</gene>
<feature type="region of interest" description="Disordered" evidence="7">
    <location>
        <begin position="25"/>
        <end position="48"/>
    </location>
</feature>